<comment type="catalytic activity">
    <reaction evidence="5">
        <text>tRNA(Ser) + L-serine + ATP = L-seryl-tRNA(Ser) + AMP + diphosphate + H(+)</text>
        <dbReference type="Rhea" id="RHEA:12292"/>
        <dbReference type="Rhea" id="RHEA-COMP:9669"/>
        <dbReference type="Rhea" id="RHEA-COMP:9703"/>
        <dbReference type="ChEBI" id="CHEBI:15378"/>
        <dbReference type="ChEBI" id="CHEBI:30616"/>
        <dbReference type="ChEBI" id="CHEBI:33019"/>
        <dbReference type="ChEBI" id="CHEBI:33384"/>
        <dbReference type="ChEBI" id="CHEBI:78442"/>
        <dbReference type="ChEBI" id="CHEBI:78533"/>
        <dbReference type="ChEBI" id="CHEBI:456215"/>
        <dbReference type="EC" id="6.1.1.11"/>
    </reaction>
</comment>
<dbReference type="Gene3D" id="1.10.287.40">
    <property type="entry name" value="Serine-tRNA synthetase, tRNA binding domain"/>
    <property type="match status" value="1"/>
</dbReference>
<dbReference type="GO" id="GO:0000166">
    <property type="term" value="F:nucleotide binding"/>
    <property type="evidence" value="ECO:0007669"/>
    <property type="project" value="InterPro"/>
</dbReference>
<dbReference type="Proteomes" id="UP000236840">
    <property type="component" value="Unassembled WGS sequence"/>
</dbReference>
<comment type="caution">
    <text evidence="8">The sequence shown here is derived from an EMBL/GenBank/DDBJ whole genome shotgun (WGS) entry which is preliminary data.</text>
</comment>
<evidence type="ECO:0000256" key="3">
    <source>
        <dbReference type="ARBA" id="ARBA00022917"/>
    </source>
</evidence>
<dbReference type="SUPFAM" id="SSF46589">
    <property type="entry name" value="tRNA-binding arm"/>
    <property type="match status" value="1"/>
</dbReference>
<keyword evidence="2" id="KW-0963">Cytoplasm</keyword>
<evidence type="ECO:0000259" key="7">
    <source>
        <dbReference type="Pfam" id="PF02403"/>
    </source>
</evidence>
<dbReference type="InterPro" id="IPR010978">
    <property type="entry name" value="tRNA-bd_arm"/>
</dbReference>
<evidence type="ECO:0000313" key="9">
    <source>
        <dbReference type="Proteomes" id="UP000236840"/>
    </source>
</evidence>
<dbReference type="EMBL" id="PFHJ01000021">
    <property type="protein sequence ID" value="PIW91401.1"/>
    <property type="molecule type" value="Genomic_DNA"/>
</dbReference>
<reference evidence="9" key="1">
    <citation type="submission" date="2017-09" db="EMBL/GenBank/DDBJ databases">
        <title>Depth-based differentiation of microbial function through sediment-hosted aquifers and enrichment of novel symbionts in the deep terrestrial subsurface.</title>
        <authorList>
            <person name="Probst A.J."/>
            <person name="Ladd B."/>
            <person name="Jarett J.K."/>
            <person name="Geller-Mcgrath D.E."/>
            <person name="Sieber C.M.K."/>
            <person name="Emerson J.B."/>
            <person name="Anantharaman K."/>
            <person name="Thomas B.C."/>
            <person name="Malmstrom R."/>
            <person name="Stieglmeier M."/>
            <person name="Klingl A."/>
            <person name="Woyke T."/>
            <person name="Ryan C.M."/>
            <person name="Banfield J.F."/>
        </authorList>
    </citation>
    <scope>NUCLEOTIDE SEQUENCE [LARGE SCALE GENOMIC DNA]</scope>
</reference>
<gene>
    <name evidence="8" type="ORF">COZ90_00850</name>
</gene>
<proteinExistence type="inferred from homology"/>
<evidence type="ECO:0000256" key="1">
    <source>
        <dbReference type="ARBA" id="ARBA00010728"/>
    </source>
</evidence>
<evidence type="ECO:0000256" key="4">
    <source>
        <dbReference type="ARBA" id="ARBA00047929"/>
    </source>
</evidence>
<keyword evidence="6" id="KW-0175">Coiled coil</keyword>
<dbReference type="PANTHER" id="PTHR43697:SF1">
    <property type="entry name" value="SERINE--TRNA LIGASE"/>
    <property type="match status" value="1"/>
</dbReference>
<name>A0A2H9N2Y4_9BACT</name>
<evidence type="ECO:0000256" key="5">
    <source>
        <dbReference type="ARBA" id="ARBA00048823"/>
    </source>
</evidence>
<dbReference type="InterPro" id="IPR015866">
    <property type="entry name" value="Ser-tRNA-synth_1_N"/>
</dbReference>
<sequence>MLDIKFIRQNPNKVKEGCKNKRVEVDIDRLLEVDKKRRETLQALEDIRSQKNKANKEIQEAKNKKEKDKIILKMRELDKNSDRLTKTLKELEGEFNNLMLQIPNLPLADVPIGGDERDNVVLREWGEKPKFAEHSLISRP</sequence>
<feature type="coiled-coil region" evidence="6">
    <location>
        <begin position="37"/>
        <end position="101"/>
    </location>
</feature>
<protein>
    <submittedName>
        <fullName evidence="8">Serine--tRNA ligase</fullName>
    </submittedName>
</protein>
<keyword evidence="3" id="KW-0648">Protein biosynthesis</keyword>
<comment type="similarity">
    <text evidence="1">Belongs to the class-II aminoacyl-tRNA synthetase family. Type-1 seryl-tRNA synthetase subfamily.</text>
</comment>
<keyword evidence="8" id="KW-0436">Ligase</keyword>
<feature type="domain" description="Serine-tRNA synthetase type1 N-terminal" evidence="7">
    <location>
        <begin position="1"/>
        <end position="106"/>
    </location>
</feature>
<evidence type="ECO:0000256" key="2">
    <source>
        <dbReference type="ARBA" id="ARBA00022490"/>
    </source>
</evidence>
<evidence type="ECO:0000313" key="8">
    <source>
        <dbReference type="EMBL" id="PIW91401.1"/>
    </source>
</evidence>
<dbReference type="InterPro" id="IPR042103">
    <property type="entry name" value="SerRS_1_N_sf"/>
</dbReference>
<dbReference type="AlphaFoldDB" id="A0A2H9N2Y4"/>
<evidence type="ECO:0000256" key="6">
    <source>
        <dbReference type="SAM" id="Coils"/>
    </source>
</evidence>
<dbReference type="Pfam" id="PF02403">
    <property type="entry name" value="Seryl_tRNA_N"/>
    <property type="match status" value="1"/>
</dbReference>
<organism evidence="8 9">
    <name type="scientific">Candidatus Nealsonbacteria bacterium CG_4_8_14_3_um_filter_37_36</name>
    <dbReference type="NCBI Taxonomy" id="1974688"/>
    <lineage>
        <taxon>Bacteria</taxon>
        <taxon>Candidatus Nealsoniibacteriota</taxon>
    </lineage>
</organism>
<comment type="catalytic activity">
    <reaction evidence="4">
        <text>tRNA(Sec) + L-serine + ATP = L-seryl-tRNA(Sec) + AMP + diphosphate + H(+)</text>
        <dbReference type="Rhea" id="RHEA:42580"/>
        <dbReference type="Rhea" id="RHEA-COMP:9742"/>
        <dbReference type="Rhea" id="RHEA-COMP:10128"/>
        <dbReference type="ChEBI" id="CHEBI:15378"/>
        <dbReference type="ChEBI" id="CHEBI:30616"/>
        <dbReference type="ChEBI" id="CHEBI:33019"/>
        <dbReference type="ChEBI" id="CHEBI:33384"/>
        <dbReference type="ChEBI" id="CHEBI:78442"/>
        <dbReference type="ChEBI" id="CHEBI:78533"/>
        <dbReference type="ChEBI" id="CHEBI:456215"/>
        <dbReference type="EC" id="6.1.1.11"/>
    </reaction>
</comment>
<feature type="non-terminal residue" evidence="8">
    <location>
        <position position="140"/>
    </location>
</feature>
<dbReference type="PANTHER" id="PTHR43697">
    <property type="entry name" value="SERYL-TRNA SYNTHETASE"/>
    <property type="match status" value="1"/>
</dbReference>
<dbReference type="GO" id="GO:0004828">
    <property type="term" value="F:serine-tRNA ligase activity"/>
    <property type="evidence" value="ECO:0007669"/>
    <property type="project" value="UniProtKB-EC"/>
</dbReference>
<accession>A0A2H9N2Y4</accession>
<dbReference type="GO" id="GO:0006412">
    <property type="term" value="P:translation"/>
    <property type="evidence" value="ECO:0007669"/>
    <property type="project" value="UniProtKB-KW"/>
</dbReference>